<organism evidence="1 2">
    <name type="scientific">Biomphalaria pfeifferi</name>
    <name type="common">Bloodfluke planorb</name>
    <name type="synonym">Freshwater snail</name>
    <dbReference type="NCBI Taxonomy" id="112525"/>
    <lineage>
        <taxon>Eukaryota</taxon>
        <taxon>Metazoa</taxon>
        <taxon>Spiralia</taxon>
        <taxon>Lophotrochozoa</taxon>
        <taxon>Mollusca</taxon>
        <taxon>Gastropoda</taxon>
        <taxon>Heterobranchia</taxon>
        <taxon>Euthyneura</taxon>
        <taxon>Panpulmonata</taxon>
        <taxon>Hygrophila</taxon>
        <taxon>Lymnaeoidea</taxon>
        <taxon>Planorbidae</taxon>
        <taxon>Biomphalaria</taxon>
    </lineage>
</organism>
<reference evidence="1" key="1">
    <citation type="journal article" date="2023" name="PLoS Negl. Trop. Dis.">
        <title>A genome sequence for Biomphalaria pfeifferi, the major vector snail for the human-infecting parasite Schistosoma mansoni.</title>
        <authorList>
            <person name="Bu L."/>
            <person name="Lu L."/>
            <person name="Laidemitt M.R."/>
            <person name="Zhang S.M."/>
            <person name="Mutuku M."/>
            <person name="Mkoji G."/>
            <person name="Steinauer M."/>
            <person name="Loker E.S."/>
        </authorList>
    </citation>
    <scope>NUCLEOTIDE SEQUENCE</scope>
    <source>
        <strain evidence="1">KasaAsao</strain>
    </source>
</reference>
<protein>
    <submittedName>
        <fullName evidence="1">Uncharacterized protein</fullName>
    </submittedName>
</protein>
<evidence type="ECO:0000313" key="2">
    <source>
        <dbReference type="Proteomes" id="UP001233172"/>
    </source>
</evidence>
<sequence>MIDEEDPETYLFEMETEIYELIGKILGGIDAMCEQINSMGNKVDKMVSQVKEGVDSLVKEQLPVDSLVKKLRGQDCGCTNSGDGHAGD</sequence>
<evidence type="ECO:0000313" key="1">
    <source>
        <dbReference type="EMBL" id="KAK0039914.1"/>
    </source>
</evidence>
<keyword evidence="2" id="KW-1185">Reference proteome</keyword>
<reference evidence="1" key="2">
    <citation type="submission" date="2023-04" db="EMBL/GenBank/DDBJ databases">
        <authorList>
            <person name="Bu L."/>
            <person name="Lu L."/>
            <person name="Laidemitt M.R."/>
            <person name="Zhang S.M."/>
            <person name="Mutuku M."/>
            <person name="Mkoji G."/>
            <person name="Steinauer M."/>
            <person name="Loker E.S."/>
        </authorList>
    </citation>
    <scope>NUCLEOTIDE SEQUENCE</scope>
    <source>
        <strain evidence="1">KasaAsao</strain>
        <tissue evidence="1">Whole Snail</tissue>
    </source>
</reference>
<name>A0AAD8APB2_BIOPF</name>
<accession>A0AAD8APB2</accession>
<dbReference type="Proteomes" id="UP001233172">
    <property type="component" value="Unassembled WGS sequence"/>
</dbReference>
<dbReference type="AlphaFoldDB" id="A0AAD8APB2"/>
<proteinExistence type="predicted"/>
<gene>
    <name evidence="1" type="ORF">Bpfe_030658</name>
</gene>
<dbReference type="EMBL" id="JASAOG010000381">
    <property type="protein sequence ID" value="KAK0039914.1"/>
    <property type="molecule type" value="Genomic_DNA"/>
</dbReference>
<comment type="caution">
    <text evidence="1">The sequence shown here is derived from an EMBL/GenBank/DDBJ whole genome shotgun (WGS) entry which is preliminary data.</text>
</comment>